<name>A0A1M5X3E2_9CLOT</name>
<dbReference type="PIRSF" id="PIRSF000390">
    <property type="entry name" value="PLP_StrS"/>
    <property type="match status" value="1"/>
</dbReference>
<dbReference type="InterPro" id="IPR015422">
    <property type="entry name" value="PyrdxlP-dep_Trfase_small"/>
</dbReference>
<dbReference type="EMBL" id="FQXP01000007">
    <property type="protein sequence ID" value="SHH94357.1"/>
    <property type="molecule type" value="Genomic_DNA"/>
</dbReference>
<keyword evidence="5" id="KW-1185">Reference proteome</keyword>
<dbReference type="Gene3D" id="3.40.640.10">
    <property type="entry name" value="Type I PLP-dependent aspartate aminotransferase-like (Major domain)"/>
    <property type="match status" value="1"/>
</dbReference>
<feature type="modified residue" description="N6-(pyridoxal phosphate)lysine" evidence="2">
    <location>
        <position position="196"/>
    </location>
</feature>
<evidence type="ECO:0000256" key="1">
    <source>
        <dbReference type="PIRSR" id="PIRSR000390-1"/>
    </source>
</evidence>
<feature type="active site" description="Proton acceptor" evidence="1">
    <location>
        <position position="196"/>
    </location>
</feature>
<dbReference type="Gene3D" id="3.90.1150.10">
    <property type="entry name" value="Aspartate Aminotransferase, domain 1"/>
    <property type="match status" value="1"/>
</dbReference>
<dbReference type="InterPro" id="IPR015421">
    <property type="entry name" value="PyrdxlP-dep_Trfase_major"/>
</dbReference>
<dbReference type="SUPFAM" id="SSF53383">
    <property type="entry name" value="PLP-dependent transferases"/>
    <property type="match status" value="1"/>
</dbReference>
<reference evidence="4 5" key="1">
    <citation type="submission" date="2016-11" db="EMBL/GenBank/DDBJ databases">
        <authorList>
            <person name="Jaros S."/>
            <person name="Januszkiewicz K."/>
            <person name="Wedrychowicz H."/>
        </authorList>
    </citation>
    <scope>NUCLEOTIDE SEQUENCE [LARGE SCALE GENOMIC DNA]</scope>
    <source>
        <strain evidence="4 5">DSM 3089</strain>
    </source>
</reference>
<dbReference type="PANTHER" id="PTHR30244">
    <property type="entry name" value="TRANSAMINASE"/>
    <property type="match status" value="1"/>
</dbReference>
<dbReference type="GO" id="GO:0008483">
    <property type="term" value="F:transaminase activity"/>
    <property type="evidence" value="ECO:0007669"/>
    <property type="project" value="TreeGrafter"/>
</dbReference>
<dbReference type="InterPro" id="IPR000653">
    <property type="entry name" value="DegT/StrS_aminotransferase"/>
</dbReference>
<sequence>MKINFSPPDITQVEIDNVVEVLKSGWITTGPKTKEFEKKIAQYCNTSRAVCLNSATAAMEMTLRVLGVGPGDEVITSAYTYTASCSVICHVGATPVLVDTAADSYEMDYEKLSEAITPRTKAIIAVDLAGVICDYDKIFEIVKSKRELFKANNKIQEAFNRIIVIADSAHAIGANRNGKMAGEIADFTSFSFHAVKNLTTAEGGAATWRDISGVDNEEIYKQYMLLSLHGQSKDALAKTQIGSWEYDIKLPAYKCNMTDIMAAIGLGQFSRYSEILKRRREIIELYDELLKEENLHILKHYTENSASSGHLYLVRLLGKNEEDRNKVIIKMAEAGVATNVHYKPLPMMSAYKSMGLDIKDYPNAFNMYKNEITLPLHTLLSNEEVKYICATLKEVIRGK</sequence>
<proteinExistence type="inferred from homology"/>
<accession>A0A1M5X3E2</accession>
<evidence type="ECO:0000256" key="2">
    <source>
        <dbReference type="PIRSR" id="PIRSR000390-2"/>
    </source>
</evidence>
<evidence type="ECO:0000256" key="3">
    <source>
        <dbReference type="RuleBase" id="RU004508"/>
    </source>
</evidence>
<dbReference type="FunFam" id="3.40.640.10:FF:000077">
    <property type="entry name" value="Spore coat polysaccharide biosynthesis protein spsC"/>
    <property type="match status" value="1"/>
</dbReference>
<dbReference type="InterPro" id="IPR015424">
    <property type="entry name" value="PyrdxlP-dep_Trfase"/>
</dbReference>
<protein>
    <submittedName>
        <fullName evidence="4">dTDP-4-amino-4,6-dideoxygalactose transaminase</fullName>
    </submittedName>
</protein>
<dbReference type="AlphaFoldDB" id="A0A1M5X3E2"/>
<evidence type="ECO:0000313" key="4">
    <source>
        <dbReference type="EMBL" id="SHH94357.1"/>
    </source>
</evidence>
<dbReference type="FunFam" id="3.90.1150.10:FF:000092">
    <property type="entry name" value="Capsular polysaccharide biosynthesis protein"/>
    <property type="match status" value="1"/>
</dbReference>
<dbReference type="Pfam" id="PF01041">
    <property type="entry name" value="DegT_DnrJ_EryC1"/>
    <property type="match status" value="1"/>
</dbReference>
<organism evidence="4 5">
    <name type="scientific">Clostridium collagenovorans DSM 3089</name>
    <dbReference type="NCBI Taxonomy" id="1121306"/>
    <lineage>
        <taxon>Bacteria</taxon>
        <taxon>Bacillati</taxon>
        <taxon>Bacillota</taxon>
        <taxon>Clostridia</taxon>
        <taxon>Eubacteriales</taxon>
        <taxon>Clostridiaceae</taxon>
        <taxon>Clostridium</taxon>
    </lineage>
</organism>
<keyword evidence="2 3" id="KW-0663">Pyridoxal phosphate</keyword>
<dbReference type="Proteomes" id="UP000184526">
    <property type="component" value="Unassembled WGS sequence"/>
</dbReference>
<dbReference type="OrthoDB" id="9810913at2"/>
<dbReference type="GO" id="GO:0000271">
    <property type="term" value="P:polysaccharide biosynthetic process"/>
    <property type="evidence" value="ECO:0007669"/>
    <property type="project" value="TreeGrafter"/>
</dbReference>
<comment type="similarity">
    <text evidence="3">Belongs to the DegT/DnrJ/EryC1 family.</text>
</comment>
<evidence type="ECO:0000313" key="5">
    <source>
        <dbReference type="Proteomes" id="UP000184526"/>
    </source>
</evidence>
<gene>
    <name evidence="4" type="ORF">SAMN02745196_01971</name>
</gene>
<dbReference type="PANTHER" id="PTHR30244:SF34">
    <property type="entry name" value="DTDP-4-AMINO-4,6-DIDEOXYGALACTOSE TRANSAMINASE"/>
    <property type="match status" value="1"/>
</dbReference>
<dbReference type="RefSeq" id="WP_072831858.1">
    <property type="nucleotide sequence ID" value="NZ_FQXP01000007.1"/>
</dbReference>
<dbReference type="STRING" id="1121306.SAMN02745196_01971"/>
<dbReference type="CDD" id="cd00616">
    <property type="entry name" value="AHBA_syn"/>
    <property type="match status" value="1"/>
</dbReference>
<dbReference type="GO" id="GO:0030170">
    <property type="term" value="F:pyridoxal phosphate binding"/>
    <property type="evidence" value="ECO:0007669"/>
    <property type="project" value="TreeGrafter"/>
</dbReference>